<dbReference type="SUPFAM" id="SSF51261">
    <property type="entry name" value="Duplicated hybrid motif"/>
    <property type="match status" value="1"/>
</dbReference>
<dbReference type="FunFam" id="2.70.70.10:FF:000003">
    <property type="entry name" value="Murein hydrolase activator EnvC"/>
    <property type="match status" value="1"/>
</dbReference>
<proteinExistence type="predicted"/>
<feature type="coiled-coil region" evidence="1">
    <location>
        <begin position="32"/>
        <end position="115"/>
    </location>
</feature>
<reference evidence="5 6" key="1">
    <citation type="submission" date="2018-02" db="EMBL/GenBank/DDBJ databases">
        <title>Genome sequencing of Solimonas sp. HR-BB.</title>
        <authorList>
            <person name="Lee Y."/>
            <person name="Jeon C.O."/>
        </authorList>
    </citation>
    <scope>NUCLEOTIDE SEQUENCE [LARGE SCALE GENOMIC DNA]</scope>
    <source>
        <strain evidence="5 6">HR-BB</strain>
    </source>
</reference>
<dbReference type="AlphaFoldDB" id="A0A2S5TIM4"/>
<organism evidence="5 6">
    <name type="scientific">Solimonas fluminis</name>
    <dbReference type="NCBI Taxonomy" id="2086571"/>
    <lineage>
        <taxon>Bacteria</taxon>
        <taxon>Pseudomonadati</taxon>
        <taxon>Pseudomonadota</taxon>
        <taxon>Gammaproteobacteria</taxon>
        <taxon>Nevskiales</taxon>
        <taxon>Nevskiaceae</taxon>
        <taxon>Solimonas</taxon>
    </lineage>
</organism>
<keyword evidence="1" id="KW-0175">Coiled coil</keyword>
<dbReference type="Gene3D" id="6.10.250.3150">
    <property type="match status" value="1"/>
</dbReference>
<feature type="region of interest" description="Disordered" evidence="2">
    <location>
        <begin position="242"/>
        <end position="275"/>
    </location>
</feature>
<dbReference type="PANTHER" id="PTHR21666">
    <property type="entry name" value="PEPTIDASE-RELATED"/>
    <property type="match status" value="1"/>
</dbReference>
<dbReference type="Proteomes" id="UP000238220">
    <property type="component" value="Unassembled WGS sequence"/>
</dbReference>
<dbReference type="InterPro" id="IPR011055">
    <property type="entry name" value="Dup_hybrid_motif"/>
</dbReference>
<dbReference type="InterPro" id="IPR050570">
    <property type="entry name" value="Cell_wall_metabolism_enzyme"/>
</dbReference>
<feature type="signal peptide" evidence="3">
    <location>
        <begin position="1"/>
        <end position="18"/>
    </location>
</feature>
<keyword evidence="6" id="KW-1185">Reference proteome</keyword>
<dbReference type="Pfam" id="PF01551">
    <property type="entry name" value="Peptidase_M23"/>
    <property type="match status" value="1"/>
</dbReference>
<evidence type="ECO:0000256" key="3">
    <source>
        <dbReference type="SAM" id="SignalP"/>
    </source>
</evidence>
<dbReference type="CDD" id="cd12797">
    <property type="entry name" value="M23_peptidase"/>
    <property type="match status" value="1"/>
</dbReference>
<dbReference type="InterPro" id="IPR016047">
    <property type="entry name" value="M23ase_b-sheet_dom"/>
</dbReference>
<accession>A0A2S5TIM4</accession>
<feature type="chain" id="PRO_5015628813" description="M23ase beta-sheet core domain-containing protein" evidence="3">
    <location>
        <begin position="19"/>
        <end position="400"/>
    </location>
</feature>
<evidence type="ECO:0000313" key="5">
    <source>
        <dbReference type="EMBL" id="PPE74807.1"/>
    </source>
</evidence>
<dbReference type="Gene3D" id="2.70.70.10">
    <property type="entry name" value="Glucose Permease (Domain IIA)"/>
    <property type="match status" value="1"/>
</dbReference>
<dbReference type="EMBL" id="PSNW01000002">
    <property type="protein sequence ID" value="PPE74807.1"/>
    <property type="molecule type" value="Genomic_DNA"/>
</dbReference>
<dbReference type="PANTHER" id="PTHR21666:SF270">
    <property type="entry name" value="MUREIN HYDROLASE ACTIVATOR ENVC"/>
    <property type="match status" value="1"/>
</dbReference>
<evidence type="ECO:0000256" key="1">
    <source>
        <dbReference type="SAM" id="Coils"/>
    </source>
</evidence>
<dbReference type="OrthoDB" id="9784703at2"/>
<evidence type="ECO:0000259" key="4">
    <source>
        <dbReference type="Pfam" id="PF01551"/>
    </source>
</evidence>
<evidence type="ECO:0000256" key="2">
    <source>
        <dbReference type="SAM" id="MobiDB-lite"/>
    </source>
</evidence>
<sequence length="400" mass="44055">MIRALIALALLLPAAVLAEDDAGDAEAGGKRLEEVRGRIEELQGEIEGNKSREDALRRDVETVEKKIAVAQTEIGLLRRKEQTQLARVRRAQAELDEAERQLDGQKKALAAQVRAAYMIGQNPAARLLLNLSDVQQVDRMVTYYDYLARSRASRMRSMLAHADKLRALRDKLDDEAETLAALRAEQQAALARQRGLRNSRSTQLSQLQLKLGDQESQLNQLRDTEREVKRTLEAIQRALREAAAAAAPARPKPQQEPEAARGPEPFSDRPFPSQKGKLAWPLRGPLLAAYGQPKAGGRLSWNGNWIGADAGAPVRAVSAGRVVYTGWMQRYGLIVILEHEGGYFTLYGHNQGVAHSAGDLVRAGEVIAQAGNTGGHEQSGVYFEVRKGTMALDPKLWLSR</sequence>
<feature type="domain" description="M23ase beta-sheet core" evidence="4">
    <location>
        <begin position="301"/>
        <end position="394"/>
    </location>
</feature>
<comment type="caution">
    <text evidence="5">The sequence shown here is derived from an EMBL/GenBank/DDBJ whole genome shotgun (WGS) entry which is preliminary data.</text>
</comment>
<protein>
    <recommendedName>
        <fullName evidence="4">M23ase beta-sheet core domain-containing protein</fullName>
    </recommendedName>
</protein>
<name>A0A2S5TIM4_9GAMM</name>
<evidence type="ECO:0000313" key="6">
    <source>
        <dbReference type="Proteomes" id="UP000238220"/>
    </source>
</evidence>
<dbReference type="GO" id="GO:0004222">
    <property type="term" value="F:metalloendopeptidase activity"/>
    <property type="evidence" value="ECO:0007669"/>
    <property type="project" value="TreeGrafter"/>
</dbReference>
<keyword evidence="3" id="KW-0732">Signal</keyword>
<dbReference type="RefSeq" id="WP_104229034.1">
    <property type="nucleotide sequence ID" value="NZ_PSNW01000002.1"/>
</dbReference>
<gene>
    <name evidence="5" type="ORF">C3942_03795</name>
</gene>